<evidence type="ECO:0000256" key="1">
    <source>
        <dbReference type="PIRSR" id="PIRSR606225-1"/>
    </source>
</evidence>
<dbReference type="SUPFAM" id="SSF55120">
    <property type="entry name" value="Pseudouridine synthase"/>
    <property type="match status" value="1"/>
</dbReference>
<reference evidence="4" key="2">
    <citation type="submission" date="2023-06" db="EMBL/GenBank/DDBJ databases">
        <authorList>
            <person name="Kobayashi Y."/>
            <person name="Kayamori A."/>
            <person name="Aoki K."/>
            <person name="Shiwa Y."/>
            <person name="Fujita N."/>
            <person name="Sugita T."/>
            <person name="Iwasaki W."/>
            <person name="Tanaka N."/>
            <person name="Takashima M."/>
        </authorList>
    </citation>
    <scope>NUCLEOTIDE SEQUENCE</scope>
    <source>
        <strain evidence="4">HIS016</strain>
    </source>
</reference>
<dbReference type="GO" id="GO:0000455">
    <property type="term" value="P:enzyme-directed rRNA pseudouridine synthesis"/>
    <property type="evidence" value="ECO:0007669"/>
    <property type="project" value="TreeGrafter"/>
</dbReference>
<dbReference type="CDD" id="cd02557">
    <property type="entry name" value="PseudoU_synth_ScRIB2"/>
    <property type="match status" value="1"/>
</dbReference>
<dbReference type="Pfam" id="PF00849">
    <property type="entry name" value="PseudoU_synth_2"/>
    <property type="match status" value="1"/>
</dbReference>
<keyword evidence="5" id="KW-1185">Reference proteome</keyword>
<protein>
    <recommendedName>
        <fullName evidence="3">Pseudouridine synthase RsuA/RluA-like domain-containing protein</fullName>
    </recommendedName>
</protein>
<evidence type="ECO:0000313" key="4">
    <source>
        <dbReference type="EMBL" id="GMK57743.1"/>
    </source>
</evidence>
<dbReference type="EMBL" id="BTCM01000004">
    <property type="protein sequence ID" value="GMK57743.1"/>
    <property type="molecule type" value="Genomic_DNA"/>
</dbReference>
<feature type="compositionally biased region" description="Basic and acidic residues" evidence="2">
    <location>
        <begin position="451"/>
        <end position="461"/>
    </location>
</feature>
<dbReference type="Proteomes" id="UP001222932">
    <property type="component" value="Unassembled WGS sequence"/>
</dbReference>
<feature type="compositionally biased region" description="Polar residues" evidence="2">
    <location>
        <begin position="12"/>
        <end position="24"/>
    </location>
</feature>
<evidence type="ECO:0000256" key="2">
    <source>
        <dbReference type="SAM" id="MobiDB-lite"/>
    </source>
</evidence>
<dbReference type="AlphaFoldDB" id="A0AAD3YD26"/>
<evidence type="ECO:0000313" key="5">
    <source>
        <dbReference type="Proteomes" id="UP001222932"/>
    </source>
</evidence>
<dbReference type="InterPro" id="IPR020103">
    <property type="entry name" value="PsdUridine_synth_cat_dom_sf"/>
</dbReference>
<sequence length="589" mass="65082">MSTEPSLAPSDTPVTHPTTASDTTASHDRAPTSESTKGEPKDPSERGAAEPTDAEMRYPNGMHPMLRYCTPYWWPYRTFVKKRWIGRQLLEVIATEFRDRSVEYYRHALESGVTRINGVAAYPEYILRDGDRLDNTVHRHEPPVSNDPVVLLHIDREREFCVISKPGSMPVHAAGRYFKHTMLEVLLAEHGIKGYAVNRLDRLTSGLMILALSGPASRDLAQEFLEGKVGKEYVARVRGRFPSERITVDQPLLTVDRQMGLVIIAPEGKEARTEFTRMSYDAARDESVVHCRPLTGRTHQIRVHLQYLGHPISNDPIYASEAAFGPGCGRGGVDLVEQGAQSTHLAALAERVHAAKASGGKTGLPPPVPSDADRLAGREQGPAEAVAKGRVTDNVDLTSPIRLSTQARNVIATLRRQRDEAEDWVKWNEVVYATKKAQDALEDAGPGTGKGAEEGKEEKEKKRPKIPHPRTNQGARAQKAAERPEVPVEAIRHMPRPAHIPPGFCHECFVPVADDPDPASLFIYLHALRYTTERLGTWSTPLPRWAGEEWDGDWRGWAGEPPVSAVPHEALGDAAEVAEAEAERVRAVG</sequence>
<dbReference type="GO" id="GO:0009982">
    <property type="term" value="F:pseudouridine synthase activity"/>
    <property type="evidence" value="ECO:0007669"/>
    <property type="project" value="InterPro"/>
</dbReference>
<feature type="region of interest" description="Disordered" evidence="2">
    <location>
        <begin position="1"/>
        <end position="60"/>
    </location>
</feature>
<name>A0AAD3YD26_9TREE</name>
<dbReference type="PANTHER" id="PTHR21600:SF40">
    <property type="entry name" value="PSEUDOURIDYLATE SYNTHASE RPUSD2"/>
    <property type="match status" value="1"/>
</dbReference>
<organism evidence="4 5">
    <name type="scientific">Cutaneotrichosporon spelunceum</name>
    <dbReference type="NCBI Taxonomy" id="1672016"/>
    <lineage>
        <taxon>Eukaryota</taxon>
        <taxon>Fungi</taxon>
        <taxon>Dikarya</taxon>
        <taxon>Basidiomycota</taxon>
        <taxon>Agaricomycotina</taxon>
        <taxon>Tremellomycetes</taxon>
        <taxon>Trichosporonales</taxon>
        <taxon>Trichosporonaceae</taxon>
        <taxon>Cutaneotrichosporon</taxon>
    </lineage>
</organism>
<gene>
    <name evidence="4" type="ORF">CspeluHIS016_0405770</name>
</gene>
<dbReference type="InterPro" id="IPR006224">
    <property type="entry name" value="PsdUridine_synth_RluA-like_CS"/>
</dbReference>
<dbReference type="PANTHER" id="PTHR21600">
    <property type="entry name" value="MITOCHONDRIAL RNA PSEUDOURIDINE SYNTHASE"/>
    <property type="match status" value="1"/>
</dbReference>
<feature type="active site" evidence="1">
    <location>
        <position position="201"/>
    </location>
</feature>
<dbReference type="InterPro" id="IPR006225">
    <property type="entry name" value="PsdUridine_synth_RluC/D"/>
</dbReference>
<dbReference type="InterPro" id="IPR006145">
    <property type="entry name" value="PsdUridine_synth_RsuA/RluA"/>
</dbReference>
<reference evidence="4" key="1">
    <citation type="journal article" date="2023" name="BMC Genomics">
        <title>Chromosome-level genome assemblies of Cutaneotrichosporon spp. (Trichosporonales, Basidiomycota) reveal imbalanced evolution between nucleotide sequences and chromosome synteny.</title>
        <authorList>
            <person name="Kobayashi Y."/>
            <person name="Kayamori A."/>
            <person name="Aoki K."/>
            <person name="Shiwa Y."/>
            <person name="Matsutani M."/>
            <person name="Fujita N."/>
            <person name="Sugita T."/>
            <person name="Iwasaki W."/>
            <person name="Tanaka N."/>
            <person name="Takashima M."/>
        </authorList>
    </citation>
    <scope>NUCLEOTIDE SEQUENCE</scope>
    <source>
        <strain evidence="4">HIS016</strain>
    </source>
</reference>
<accession>A0AAD3YD26</accession>
<dbReference type="NCBIfam" id="TIGR00005">
    <property type="entry name" value="rluA_subfam"/>
    <property type="match status" value="1"/>
</dbReference>
<dbReference type="Gene3D" id="3.30.2350.10">
    <property type="entry name" value="Pseudouridine synthase"/>
    <property type="match status" value="1"/>
</dbReference>
<dbReference type="PROSITE" id="PS01129">
    <property type="entry name" value="PSI_RLU"/>
    <property type="match status" value="1"/>
</dbReference>
<evidence type="ECO:0000259" key="3">
    <source>
        <dbReference type="Pfam" id="PF00849"/>
    </source>
</evidence>
<comment type="caution">
    <text evidence="4">The sequence shown here is derived from an EMBL/GenBank/DDBJ whole genome shotgun (WGS) entry which is preliminary data.</text>
</comment>
<feature type="compositionally biased region" description="Basic and acidic residues" evidence="2">
    <location>
        <begin position="25"/>
        <end position="48"/>
    </location>
</feature>
<feature type="region of interest" description="Disordered" evidence="2">
    <location>
        <begin position="438"/>
        <end position="485"/>
    </location>
</feature>
<feature type="domain" description="Pseudouridine synthase RsuA/RluA-like" evidence="3">
    <location>
        <begin position="160"/>
        <end position="306"/>
    </location>
</feature>
<proteinExistence type="predicted"/>
<dbReference type="GO" id="GO:0003723">
    <property type="term" value="F:RNA binding"/>
    <property type="evidence" value="ECO:0007669"/>
    <property type="project" value="InterPro"/>
</dbReference>
<feature type="region of interest" description="Disordered" evidence="2">
    <location>
        <begin position="356"/>
        <end position="384"/>
    </location>
</feature>
<dbReference type="InterPro" id="IPR050188">
    <property type="entry name" value="RluA_PseudoU_synthase"/>
</dbReference>